<protein>
    <submittedName>
        <fullName evidence="6">Fungal-specific transcription factor domain-containing protein</fullName>
    </submittedName>
</protein>
<dbReference type="CDD" id="cd00067">
    <property type="entry name" value="GAL4"/>
    <property type="match status" value="1"/>
</dbReference>
<comment type="caution">
    <text evidence="6">The sequence shown here is derived from an EMBL/GenBank/DDBJ whole genome shotgun (WGS) entry which is preliminary data.</text>
</comment>
<sequence>MAPTPAQSPGSPDHPSTRRVACLRCRHRRSFCSKEKPACTRCRESALECVYEQGRRVTVNESSLRRLQARIKAYEELLGNIPAAPASARSRPIPEDSDEDFEDDQDLLEPFTQLSIDKPSTKFKGPGSADYFLRNVSQLSEVPTDDGLDLNPDIYDPGALPSRRLLIRNQEVRLPPLDVARRLFAAQYTYIGTIFAFTDPASFDRELVAAYHGQPDVSDKDACLAYAKVLVTLAFGKLYSVNQWIDYRGPPGFEYFTQALQLLPDAHEEGSILCVETLALVGYFMQNMNRHDAAFLYIGMALRMAISLGLHQEVSSSDDLTGLGLDEEAREHRRRVWWSIYSLDRILSVKSGNPITIHDKDIGVNLPSRHPGETEYCPAVVLRHYTELSRILGEVTKCIYRKSAKPRSVRELMRSVQSINSDLSRWDKQLPEQLRFGPEKLTTTRESVSTFSHYYQCINMMARPLLFHVVRRRLQAIRVDPETKETTDWKDGLSPATTQIIDRCISAAEETIRMMAEARRRDLLATYGYMDGEHVFSAAIVLVMVCAAFPARSSTTRAMNVGLELLREMAERGWNSHMNARYELLAHLRSVFLPGEPSATPSAFSSSTSNPAFSPTSTMKSPFVSGEDGAGYKLGDPLGQGAGDEGPSFGFDESIFFNTDVDTGGIDTGVVGNEPVADEMDYQAWQEGYGNPAVTGLDLSHWHWAQGI</sequence>
<dbReference type="PROSITE" id="PS00463">
    <property type="entry name" value="ZN2_CY6_FUNGAL_1"/>
    <property type="match status" value="1"/>
</dbReference>
<dbReference type="InterPro" id="IPR007219">
    <property type="entry name" value="XnlR_reg_dom"/>
</dbReference>
<dbReference type="SUPFAM" id="SSF57701">
    <property type="entry name" value="Zn2/Cys6 DNA-binding domain"/>
    <property type="match status" value="1"/>
</dbReference>
<dbReference type="GO" id="GO:0008270">
    <property type="term" value="F:zinc ion binding"/>
    <property type="evidence" value="ECO:0007669"/>
    <property type="project" value="InterPro"/>
</dbReference>
<evidence type="ECO:0000313" key="6">
    <source>
        <dbReference type="EMBL" id="KAK0638952.1"/>
    </source>
</evidence>
<dbReference type="PANTHER" id="PTHR47424:SF6">
    <property type="entry name" value="PROLINE UTILIZATION TRANS-ACTIVATOR"/>
    <property type="match status" value="1"/>
</dbReference>
<keyword evidence="1" id="KW-0479">Metal-binding</keyword>
<dbReference type="InterPro" id="IPR001138">
    <property type="entry name" value="Zn2Cys6_DnaBD"/>
</dbReference>
<dbReference type="Pfam" id="PF00172">
    <property type="entry name" value="Zn_clus"/>
    <property type="match status" value="1"/>
</dbReference>
<keyword evidence="2" id="KW-0805">Transcription regulation</keyword>
<organism evidence="6 7">
    <name type="scientific">Cercophora newfieldiana</name>
    <dbReference type="NCBI Taxonomy" id="92897"/>
    <lineage>
        <taxon>Eukaryota</taxon>
        <taxon>Fungi</taxon>
        <taxon>Dikarya</taxon>
        <taxon>Ascomycota</taxon>
        <taxon>Pezizomycotina</taxon>
        <taxon>Sordariomycetes</taxon>
        <taxon>Sordariomycetidae</taxon>
        <taxon>Sordariales</taxon>
        <taxon>Lasiosphaeriaceae</taxon>
        <taxon>Cercophora</taxon>
    </lineage>
</organism>
<keyword evidence="3" id="KW-0804">Transcription</keyword>
<reference evidence="6" key="1">
    <citation type="submission" date="2023-06" db="EMBL/GenBank/DDBJ databases">
        <title>Genome-scale phylogeny and comparative genomics of the fungal order Sordariales.</title>
        <authorList>
            <consortium name="Lawrence Berkeley National Laboratory"/>
            <person name="Hensen N."/>
            <person name="Bonometti L."/>
            <person name="Westerberg I."/>
            <person name="Brannstrom I.O."/>
            <person name="Guillou S."/>
            <person name="Cros-Aarteil S."/>
            <person name="Calhoun S."/>
            <person name="Haridas S."/>
            <person name="Kuo A."/>
            <person name="Mondo S."/>
            <person name="Pangilinan J."/>
            <person name="Riley R."/>
            <person name="Labutti K."/>
            <person name="Andreopoulos B."/>
            <person name="Lipzen A."/>
            <person name="Chen C."/>
            <person name="Yanf M."/>
            <person name="Daum C."/>
            <person name="Ng V."/>
            <person name="Clum A."/>
            <person name="Steindorff A."/>
            <person name="Ohm R."/>
            <person name="Martin F."/>
            <person name="Silar P."/>
            <person name="Natvig D."/>
            <person name="Lalanne C."/>
            <person name="Gautier V."/>
            <person name="Ament-Velasquez S.L."/>
            <person name="Kruys A."/>
            <person name="Hutchinson M.I."/>
            <person name="Powell A.J."/>
            <person name="Barry K."/>
            <person name="Miller A.N."/>
            <person name="Grigoriev I.V."/>
            <person name="Debuchy R."/>
            <person name="Gladieux P."/>
            <person name="Thoren M.H."/>
            <person name="Johannesson H."/>
        </authorList>
    </citation>
    <scope>NUCLEOTIDE SEQUENCE</scope>
    <source>
        <strain evidence="6">SMH2532-1</strain>
    </source>
</reference>
<evidence type="ECO:0000256" key="2">
    <source>
        <dbReference type="ARBA" id="ARBA00023015"/>
    </source>
</evidence>
<dbReference type="GO" id="GO:0006351">
    <property type="term" value="P:DNA-templated transcription"/>
    <property type="evidence" value="ECO:0007669"/>
    <property type="project" value="InterPro"/>
</dbReference>
<dbReference type="Gene3D" id="4.10.240.10">
    <property type="entry name" value="Zn(2)-C6 fungal-type DNA-binding domain"/>
    <property type="match status" value="1"/>
</dbReference>
<dbReference type="CDD" id="cd12148">
    <property type="entry name" value="fungal_TF_MHR"/>
    <property type="match status" value="1"/>
</dbReference>
<dbReference type="GO" id="GO:0003677">
    <property type="term" value="F:DNA binding"/>
    <property type="evidence" value="ECO:0007669"/>
    <property type="project" value="InterPro"/>
</dbReference>
<evidence type="ECO:0000256" key="4">
    <source>
        <dbReference type="ARBA" id="ARBA00023242"/>
    </source>
</evidence>
<feature type="domain" description="Zn(2)-C6 fungal-type" evidence="5">
    <location>
        <begin position="21"/>
        <end position="51"/>
    </location>
</feature>
<evidence type="ECO:0000259" key="5">
    <source>
        <dbReference type="PROSITE" id="PS50048"/>
    </source>
</evidence>
<dbReference type="PANTHER" id="PTHR47424">
    <property type="entry name" value="REGULATORY PROTEIN GAL4"/>
    <property type="match status" value="1"/>
</dbReference>
<dbReference type="InterPro" id="IPR036864">
    <property type="entry name" value="Zn2-C6_fun-type_DNA-bd_sf"/>
</dbReference>
<dbReference type="EMBL" id="JAULSV010000007">
    <property type="protein sequence ID" value="KAK0638952.1"/>
    <property type="molecule type" value="Genomic_DNA"/>
</dbReference>
<dbReference type="Proteomes" id="UP001174936">
    <property type="component" value="Unassembled WGS sequence"/>
</dbReference>
<keyword evidence="4" id="KW-0539">Nucleus</keyword>
<dbReference type="InterPro" id="IPR051127">
    <property type="entry name" value="Fungal_SecMet_Regulators"/>
</dbReference>
<gene>
    <name evidence="6" type="ORF">B0T16DRAFT_422164</name>
</gene>
<evidence type="ECO:0000256" key="1">
    <source>
        <dbReference type="ARBA" id="ARBA00022723"/>
    </source>
</evidence>
<proteinExistence type="predicted"/>
<dbReference type="GO" id="GO:0000981">
    <property type="term" value="F:DNA-binding transcription factor activity, RNA polymerase II-specific"/>
    <property type="evidence" value="ECO:0007669"/>
    <property type="project" value="InterPro"/>
</dbReference>
<evidence type="ECO:0000313" key="7">
    <source>
        <dbReference type="Proteomes" id="UP001174936"/>
    </source>
</evidence>
<dbReference type="Pfam" id="PF04082">
    <property type="entry name" value="Fungal_trans"/>
    <property type="match status" value="1"/>
</dbReference>
<evidence type="ECO:0000256" key="3">
    <source>
        <dbReference type="ARBA" id="ARBA00023163"/>
    </source>
</evidence>
<dbReference type="PROSITE" id="PS50048">
    <property type="entry name" value="ZN2_CY6_FUNGAL_2"/>
    <property type="match status" value="1"/>
</dbReference>
<dbReference type="SMART" id="SM00066">
    <property type="entry name" value="GAL4"/>
    <property type="match status" value="1"/>
</dbReference>
<dbReference type="AlphaFoldDB" id="A0AA39XT72"/>
<dbReference type="SMART" id="SM00906">
    <property type="entry name" value="Fungal_trans"/>
    <property type="match status" value="1"/>
</dbReference>
<keyword evidence="7" id="KW-1185">Reference proteome</keyword>
<accession>A0AA39XT72</accession>
<name>A0AA39XT72_9PEZI</name>